<comment type="catalytic activity">
    <reaction evidence="7">
        <text>3-phosphoshikimate + phosphoenolpyruvate = 5-O-(1-carboxyvinyl)-3-phosphoshikimate + phosphate</text>
        <dbReference type="Rhea" id="RHEA:21256"/>
        <dbReference type="ChEBI" id="CHEBI:43474"/>
        <dbReference type="ChEBI" id="CHEBI:57701"/>
        <dbReference type="ChEBI" id="CHEBI:58702"/>
        <dbReference type="ChEBI" id="CHEBI:145989"/>
        <dbReference type="EC" id="2.5.1.19"/>
    </reaction>
    <physiologicalReaction direction="left-to-right" evidence="7">
        <dbReference type="Rhea" id="RHEA:21257"/>
    </physiologicalReaction>
</comment>
<dbReference type="GO" id="GO:0009073">
    <property type="term" value="P:aromatic amino acid family biosynthetic process"/>
    <property type="evidence" value="ECO:0007669"/>
    <property type="project" value="UniProtKB-KW"/>
</dbReference>
<keyword evidence="6 8" id="KW-0057">Aromatic amino acid biosynthesis</keyword>
<feature type="binding site" evidence="8">
    <location>
        <position position="171"/>
    </location>
    <ligand>
        <name>3-phosphoshikimate</name>
        <dbReference type="ChEBI" id="CHEBI:145989"/>
    </ligand>
</feature>
<feature type="binding site" evidence="8">
    <location>
        <position position="392"/>
    </location>
    <ligand>
        <name>phosphoenolpyruvate</name>
        <dbReference type="ChEBI" id="CHEBI:58702"/>
    </ligand>
</feature>
<dbReference type="RefSeq" id="WP_100442324.1">
    <property type="nucleotide sequence ID" value="NZ_CBCPIZ010000028.1"/>
</dbReference>
<dbReference type="InterPro" id="IPR006264">
    <property type="entry name" value="EPSP_synthase"/>
</dbReference>
<feature type="active site" description="Proton acceptor" evidence="8">
    <location>
        <position position="319"/>
    </location>
</feature>
<dbReference type="Pfam" id="PF00275">
    <property type="entry name" value="EPSP_synthase"/>
    <property type="match status" value="1"/>
</dbReference>
<evidence type="ECO:0000256" key="3">
    <source>
        <dbReference type="ARBA" id="ARBA00022490"/>
    </source>
</evidence>
<sequence length="435" mass="45504">MSNAQHWIARKGQPLQGSLTIPGDKSVSHRSVMFAALADGTSHIEGFLEGEDTRATARIFSQLGVRIETPSPSQRIVHGVGIDGLKAPDAPLDCGNAGTGMRLLAGLLAGQAFDCTLIGDESLSGRPMRRVTGPLSQMGAKIDTESDGTPPLQVHGGQALHGIDFASPVASAQIKSAVLLAGLYAQGETSVLEPHPTRDYTERMLSAFGVEIEFSPGKARLRGGQRLRATDIVVPADFSSAAFYLVAASIIPGSELRLKQVGLNPRRTGLLHALRLMGADITEENPAEQGGEPVADLVVRYAPLKGARIPEALVPDMIDEFPALFVAAAAAEGQTVVSGAAELRVKESDRLAAMATGLRALGMQVDETEDGATLHGGVRLGSGTIESHGDHRIAMAFAIAGQISDGEVRINDIANVATSFPDFDGLARSAGFNLA</sequence>
<dbReference type="SUPFAM" id="SSF55205">
    <property type="entry name" value="EPT/RTPC-like"/>
    <property type="match status" value="1"/>
</dbReference>
<comment type="subunit">
    <text evidence="8">Monomer.</text>
</comment>
<dbReference type="InterPro" id="IPR023193">
    <property type="entry name" value="EPSP_synthase_CS"/>
</dbReference>
<feature type="domain" description="Enolpyruvate transferase" evidence="9">
    <location>
        <begin position="10"/>
        <end position="423"/>
    </location>
</feature>
<comment type="similarity">
    <text evidence="2 8">Belongs to the EPSP synthase family.</text>
</comment>
<evidence type="ECO:0000313" key="11">
    <source>
        <dbReference type="Proteomes" id="UP000230167"/>
    </source>
</evidence>
<evidence type="ECO:0000256" key="5">
    <source>
        <dbReference type="ARBA" id="ARBA00022679"/>
    </source>
</evidence>
<feature type="binding site" evidence="8">
    <location>
        <position position="319"/>
    </location>
    <ligand>
        <name>3-phosphoshikimate</name>
        <dbReference type="ChEBI" id="CHEBI:145989"/>
    </ligand>
</feature>
<comment type="caution">
    <text evidence="8">Lacks conserved residue(s) required for the propagation of feature annotation.</text>
</comment>
<dbReference type="FunFam" id="3.65.10.10:FF:000005">
    <property type="entry name" value="3-phosphoshikimate 1-carboxyvinyltransferase"/>
    <property type="match status" value="1"/>
</dbReference>
<comment type="function">
    <text evidence="8">Catalyzes the transfer of the enolpyruvyl moiety of phosphoenolpyruvate (PEP) to the 5-hydroxyl of shikimate-3-phosphate (S3P) to produce enolpyruvyl shikimate-3-phosphate and inorganic phosphate.</text>
</comment>
<comment type="caution">
    <text evidence="10">The sequence shown here is derived from an EMBL/GenBank/DDBJ whole genome shotgun (WGS) entry which is preliminary data.</text>
</comment>
<dbReference type="AlphaFoldDB" id="A0A2J0U522"/>
<dbReference type="OrthoDB" id="9809920at2"/>
<dbReference type="InterPro" id="IPR013792">
    <property type="entry name" value="RNA3'P_cycl/enolpyr_Trfase_a/b"/>
</dbReference>
<feature type="binding site" evidence="8">
    <location>
        <position position="98"/>
    </location>
    <ligand>
        <name>phosphoenolpyruvate</name>
        <dbReference type="ChEBI" id="CHEBI:58702"/>
    </ligand>
</feature>
<feature type="binding site" evidence="8">
    <location>
        <position position="173"/>
    </location>
    <ligand>
        <name>phosphoenolpyruvate</name>
        <dbReference type="ChEBI" id="CHEBI:58702"/>
    </ligand>
</feature>
<feature type="binding site" evidence="8">
    <location>
        <position position="350"/>
    </location>
    <ligand>
        <name>phosphoenolpyruvate</name>
        <dbReference type="ChEBI" id="CHEBI:58702"/>
    </ligand>
</feature>
<evidence type="ECO:0000256" key="8">
    <source>
        <dbReference type="HAMAP-Rule" id="MF_00210"/>
    </source>
</evidence>
<organism evidence="10 11">
    <name type="scientific">Stenotrophomonas maltophilia</name>
    <name type="common">Pseudomonas maltophilia</name>
    <name type="synonym">Xanthomonas maltophilia</name>
    <dbReference type="NCBI Taxonomy" id="40324"/>
    <lineage>
        <taxon>Bacteria</taxon>
        <taxon>Pseudomonadati</taxon>
        <taxon>Pseudomonadota</taxon>
        <taxon>Gammaproteobacteria</taxon>
        <taxon>Lysobacterales</taxon>
        <taxon>Lysobacteraceae</taxon>
        <taxon>Stenotrophomonas</taxon>
        <taxon>Stenotrophomonas maltophilia group</taxon>
    </lineage>
</organism>
<feature type="binding site" evidence="8">
    <location>
        <position position="25"/>
    </location>
    <ligand>
        <name>phosphoenolpyruvate</name>
        <dbReference type="ChEBI" id="CHEBI:58702"/>
    </ligand>
</feature>
<dbReference type="PANTHER" id="PTHR21090:SF5">
    <property type="entry name" value="PENTAFUNCTIONAL AROM POLYPEPTIDE"/>
    <property type="match status" value="1"/>
</dbReference>
<protein>
    <recommendedName>
        <fullName evidence="8">3-phosphoshikimate 1-carboxyvinyltransferase</fullName>
        <ecNumber evidence="8">2.5.1.19</ecNumber>
    </recommendedName>
    <alternativeName>
        <fullName evidence="8">5-enolpyruvylshikimate-3-phosphate synthase</fullName>
        <shortName evidence="8">EPSP synthase</shortName>
        <shortName evidence="8">EPSPS</shortName>
    </alternativeName>
</protein>
<dbReference type="GO" id="GO:0008652">
    <property type="term" value="P:amino acid biosynthetic process"/>
    <property type="evidence" value="ECO:0007669"/>
    <property type="project" value="UniProtKB-KW"/>
</dbReference>
<dbReference type="CDD" id="cd01556">
    <property type="entry name" value="EPSP_synthase"/>
    <property type="match status" value="1"/>
</dbReference>
<feature type="binding site" evidence="8">
    <location>
        <position position="126"/>
    </location>
    <ligand>
        <name>phosphoenolpyruvate</name>
        <dbReference type="ChEBI" id="CHEBI:58702"/>
    </ligand>
</feature>
<evidence type="ECO:0000256" key="4">
    <source>
        <dbReference type="ARBA" id="ARBA00022605"/>
    </source>
</evidence>
<dbReference type="PROSITE" id="PS00885">
    <property type="entry name" value="EPSP_SYNTHASE_2"/>
    <property type="match status" value="1"/>
</dbReference>
<dbReference type="NCBIfam" id="TIGR01356">
    <property type="entry name" value="aroA"/>
    <property type="match status" value="1"/>
</dbReference>
<evidence type="ECO:0000259" key="9">
    <source>
        <dbReference type="Pfam" id="PF00275"/>
    </source>
</evidence>
<name>A0A2J0U522_STEMA</name>
<feature type="binding site" evidence="8">
    <location>
        <position position="173"/>
    </location>
    <ligand>
        <name>3-phosphoshikimate</name>
        <dbReference type="ChEBI" id="CHEBI:145989"/>
    </ligand>
</feature>
<dbReference type="Proteomes" id="UP000230167">
    <property type="component" value="Unassembled WGS sequence"/>
</dbReference>
<dbReference type="GO" id="GO:0005737">
    <property type="term" value="C:cytoplasm"/>
    <property type="evidence" value="ECO:0007669"/>
    <property type="project" value="UniProtKB-SubCell"/>
</dbReference>
<dbReference type="EC" id="2.5.1.19" evidence="8"/>
<keyword evidence="3 8" id="KW-0963">Cytoplasm</keyword>
<evidence type="ECO:0000256" key="2">
    <source>
        <dbReference type="ARBA" id="ARBA00009948"/>
    </source>
</evidence>
<dbReference type="InterPro" id="IPR001986">
    <property type="entry name" value="Enolpyruvate_Tfrase_dom"/>
</dbReference>
<gene>
    <name evidence="8" type="primary">aroA</name>
    <name evidence="10" type="ORF">B9Y64_21085</name>
</gene>
<feature type="binding site" evidence="8">
    <location>
        <position position="26"/>
    </location>
    <ligand>
        <name>3-phosphoshikimate</name>
        <dbReference type="ChEBI" id="CHEBI:145989"/>
    </ligand>
</feature>
<reference evidence="10 11" key="1">
    <citation type="journal article" date="2017" name="Front. Microbiol.">
        <title>Double-Face Meets the Bacterial World: The Opportunistic Pathogen Stenotrophomonas maltophilia.</title>
        <authorList>
            <person name="Lira F."/>
            <person name="Berg G."/>
            <person name="Martinez J.L."/>
        </authorList>
    </citation>
    <scope>NUCLEOTIDE SEQUENCE [LARGE SCALE GENOMIC DNA]</scope>
    <source>
        <strain evidence="10 11">EA1</strain>
    </source>
</reference>
<evidence type="ECO:0000256" key="7">
    <source>
        <dbReference type="ARBA" id="ARBA00044633"/>
    </source>
</evidence>
<dbReference type="GO" id="GO:0009423">
    <property type="term" value="P:chorismate biosynthetic process"/>
    <property type="evidence" value="ECO:0007669"/>
    <property type="project" value="UniProtKB-UniRule"/>
</dbReference>
<dbReference type="InterPro" id="IPR036968">
    <property type="entry name" value="Enolpyruvate_Tfrase_sf"/>
</dbReference>
<dbReference type="UniPathway" id="UPA00053">
    <property type="reaction ID" value="UER00089"/>
</dbReference>
<feature type="binding site" evidence="8">
    <location>
        <position position="346"/>
    </location>
    <ligand>
        <name>3-phosphoshikimate</name>
        <dbReference type="ChEBI" id="CHEBI:145989"/>
    </ligand>
</feature>
<feature type="binding site" evidence="8">
    <location>
        <position position="25"/>
    </location>
    <ligand>
        <name>3-phosphoshikimate</name>
        <dbReference type="ChEBI" id="CHEBI:145989"/>
    </ligand>
</feature>
<dbReference type="PANTHER" id="PTHR21090">
    <property type="entry name" value="AROM/DEHYDROQUINATE SYNTHASE"/>
    <property type="match status" value="1"/>
</dbReference>
<proteinExistence type="inferred from homology"/>
<keyword evidence="5 8" id="KW-0808">Transferase</keyword>
<dbReference type="GO" id="GO:0003866">
    <property type="term" value="F:3-phosphoshikimate 1-carboxyvinyltransferase activity"/>
    <property type="evidence" value="ECO:0007669"/>
    <property type="project" value="UniProtKB-UniRule"/>
</dbReference>
<comment type="subcellular location">
    <subcellularLocation>
        <location evidence="8">Cytoplasm</location>
    </subcellularLocation>
</comment>
<dbReference type="HAMAP" id="MF_00210">
    <property type="entry name" value="EPSP_synth"/>
    <property type="match status" value="1"/>
</dbReference>
<dbReference type="PROSITE" id="PS00104">
    <property type="entry name" value="EPSP_SYNTHASE_1"/>
    <property type="match status" value="1"/>
</dbReference>
<keyword evidence="4 8" id="KW-0028">Amino-acid biosynthesis</keyword>
<feature type="binding site" evidence="8">
    <location>
        <position position="30"/>
    </location>
    <ligand>
        <name>3-phosphoshikimate</name>
        <dbReference type="ChEBI" id="CHEBI:145989"/>
    </ligand>
</feature>
<evidence type="ECO:0000256" key="6">
    <source>
        <dbReference type="ARBA" id="ARBA00023141"/>
    </source>
</evidence>
<comment type="pathway">
    <text evidence="1 8">Metabolic intermediate biosynthesis; chorismate biosynthesis; chorismate from D-erythrose 4-phosphate and phosphoenolpyruvate: step 6/7.</text>
</comment>
<evidence type="ECO:0000256" key="1">
    <source>
        <dbReference type="ARBA" id="ARBA00004811"/>
    </source>
</evidence>
<evidence type="ECO:0000313" key="10">
    <source>
        <dbReference type="EMBL" id="PJL24057.1"/>
    </source>
</evidence>
<dbReference type="PIRSF" id="PIRSF000505">
    <property type="entry name" value="EPSPS"/>
    <property type="match status" value="1"/>
</dbReference>
<dbReference type="Gene3D" id="3.65.10.10">
    <property type="entry name" value="Enolpyruvate transferase domain"/>
    <property type="match status" value="2"/>
</dbReference>
<accession>A0A2J0U522</accession>
<dbReference type="EMBL" id="NEQV01000009">
    <property type="protein sequence ID" value="PJL24057.1"/>
    <property type="molecule type" value="Genomic_DNA"/>
</dbReference>